<protein>
    <recommendedName>
        <fullName evidence="2">Response regulatory domain-containing protein</fullName>
    </recommendedName>
</protein>
<reference evidence="3 4" key="1">
    <citation type="submission" date="2024-07" db="EMBL/GenBank/DDBJ databases">
        <title>Uliginosibacterium paludis KCTC:42655.</title>
        <authorList>
            <person name="Kim M.K."/>
        </authorList>
    </citation>
    <scope>NUCLEOTIDE SEQUENCE [LARGE SCALE GENOMIC DNA]</scope>
    <source>
        <strain evidence="3 4">KCTC 42655</strain>
    </source>
</reference>
<accession>A0ABV2CML1</accession>
<organism evidence="3 4">
    <name type="scientific">Uliginosibacterium paludis</name>
    <dbReference type="NCBI Taxonomy" id="1615952"/>
    <lineage>
        <taxon>Bacteria</taxon>
        <taxon>Pseudomonadati</taxon>
        <taxon>Pseudomonadota</taxon>
        <taxon>Betaproteobacteria</taxon>
        <taxon>Rhodocyclales</taxon>
        <taxon>Zoogloeaceae</taxon>
        <taxon>Uliginosibacterium</taxon>
    </lineage>
</organism>
<comment type="caution">
    <text evidence="3">The sequence shown here is derived from an EMBL/GenBank/DDBJ whole genome shotgun (WGS) entry which is preliminary data.</text>
</comment>
<evidence type="ECO:0000259" key="2">
    <source>
        <dbReference type="PROSITE" id="PS50110"/>
    </source>
</evidence>
<evidence type="ECO:0000313" key="3">
    <source>
        <dbReference type="EMBL" id="MET1489151.1"/>
    </source>
</evidence>
<proteinExistence type="predicted"/>
<dbReference type="Proteomes" id="UP001548590">
    <property type="component" value="Unassembled WGS sequence"/>
</dbReference>
<dbReference type="EMBL" id="JBEWLZ010000002">
    <property type="protein sequence ID" value="MET1489151.1"/>
    <property type="molecule type" value="Genomic_DNA"/>
</dbReference>
<feature type="modified residue" description="4-aspartylphosphate" evidence="1">
    <location>
        <position position="111"/>
    </location>
</feature>
<dbReference type="InterPro" id="IPR001789">
    <property type="entry name" value="Sig_transdc_resp-reg_receiver"/>
</dbReference>
<dbReference type="SUPFAM" id="SSF52172">
    <property type="entry name" value="CheY-like"/>
    <property type="match status" value="1"/>
</dbReference>
<evidence type="ECO:0000313" key="4">
    <source>
        <dbReference type="Proteomes" id="UP001548590"/>
    </source>
</evidence>
<dbReference type="InterPro" id="IPR011006">
    <property type="entry name" value="CheY-like_superfamily"/>
</dbReference>
<keyword evidence="4" id="KW-1185">Reference proteome</keyword>
<sequence length="193" mass="21208">MSKDNFSTPHESCGSITHLDWYAATGLLSSGSDTFICFQDEPAPEDRAMESIQPWTLLIVDDEPQVHEATTLTLRRIRIGGRPLEFLHAYSAAGAEALIRETGRIDLVLLDVIMETPDAGLRLVDTLRGRMGLTDLKILIRSGQPGSEQESGLAGRFPVNGYMQKTRQTASHLVSVIQSLLLGDDSTQEARQD</sequence>
<gene>
    <name evidence="3" type="ORF">ABVT11_04890</name>
</gene>
<evidence type="ECO:0000256" key="1">
    <source>
        <dbReference type="PROSITE-ProRule" id="PRU00169"/>
    </source>
</evidence>
<dbReference type="Gene3D" id="3.40.50.2300">
    <property type="match status" value="1"/>
</dbReference>
<keyword evidence="1" id="KW-0597">Phosphoprotein</keyword>
<dbReference type="PROSITE" id="PS50110">
    <property type="entry name" value="RESPONSE_REGULATORY"/>
    <property type="match status" value="1"/>
</dbReference>
<dbReference type="RefSeq" id="WP_345924290.1">
    <property type="nucleotide sequence ID" value="NZ_JBDIVF010000001.1"/>
</dbReference>
<name>A0ABV2CML1_9RHOO</name>
<feature type="domain" description="Response regulatory" evidence="2">
    <location>
        <begin position="56"/>
        <end position="180"/>
    </location>
</feature>